<dbReference type="Proteomes" id="UP001156690">
    <property type="component" value="Unassembled WGS sequence"/>
</dbReference>
<feature type="compositionally biased region" description="Polar residues" evidence="1">
    <location>
        <begin position="1"/>
        <end position="11"/>
    </location>
</feature>
<evidence type="ECO:0008006" key="4">
    <source>
        <dbReference type="Google" id="ProtNLM"/>
    </source>
</evidence>
<proteinExistence type="predicted"/>
<dbReference type="EMBL" id="BSNX01000030">
    <property type="protein sequence ID" value="GLQ73248.1"/>
    <property type="molecule type" value="Genomic_DNA"/>
</dbReference>
<organism evidence="2 3">
    <name type="scientific">Vibrio penaeicida</name>
    <dbReference type="NCBI Taxonomy" id="104609"/>
    <lineage>
        <taxon>Bacteria</taxon>
        <taxon>Pseudomonadati</taxon>
        <taxon>Pseudomonadota</taxon>
        <taxon>Gammaproteobacteria</taxon>
        <taxon>Vibrionales</taxon>
        <taxon>Vibrionaceae</taxon>
        <taxon>Vibrio</taxon>
    </lineage>
</organism>
<keyword evidence="3" id="KW-1185">Reference proteome</keyword>
<dbReference type="AlphaFoldDB" id="A0AAV5NRX6"/>
<sequence>MHPLQNGSQVTERPANKPVSGLPGYFTESGENNVPSYPGADWFNHVIDEFLNVLSLMGIQYDPDTDLNLTNALKKVFENYFYIDSQSFGNDSDAFDLFLAELSTSGKMGVVTTPLQLTRPVTLKGNITFFKDSPLILSAELSGNDFVTFGEGFNAKGHLKIDCSSSSVSCNNPAKFSGALQYESNTAPNIETLEIIGGSYLKIAGGLIYDATEDGGDGRSYIHFTRIGKFIGRFIRGIRHVADESVLSDSWVTANTIEHVTLASCDEYLVDDALNGAEVSNNTIEGTFQYGAGRGRSPTKGIEINAGAYNHYHIFIYDWNSQASPGPQVKFDNQSHDNTVHSSPLSTQKQDNGYRNRYISYQDSSISNVWISAWERSYLGHQDNVLAHWSTKAGSLVSTSETVSGDRTIVQSGDLQSIEQENESFLSLTSTGTTGLAVYTIEFRSLTEFPLTSNMVSFKFEEGFLPDSITIQVDDGGGYENVASSEPSDSEAFFRFDENNGTDIRTNIRGYKLLLSFSDNRKVRIRHVAANGTFMTCFPSRGGDFVGGDFVWKNGVGPILTNPNGGEFRLQVDNSGNLVLTPNPVKKTTFL</sequence>
<feature type="region of interest" description="Disordered" evidence="1">
    <location>
        <begin position="327"/>
        <end position="351"/>
    </location>
</feature>
<feature type="region of interest" description="Disordered" evidence="1">
    <location>
        <begin position="1"/>
        <end position="25"/>
    </location>
</feature>
<name>A0AAV5NRX6_9VIBR</name>
<gene>
    <name evidence="2" type="ORF">GCM10007932_26080</name>
</gene>
<evidence type="ECO:0000313" key="2">
    <source>
        <dbReference type="EMBL" id="GLQ73248.1"/>
    </source>
</evidence>
<dbReference type="RefSeq" id="WP_224055303.1">
    <property type="nucleotide sequence ID" value="NZ_AP025144.1"/>
</dbReference>
<comment type="caution">
    <text evidence="2">The sequence shown here is derived from an EMBL/GenBank/DDBJ whole genome shotgun (WGS) entry which is preliminary data.</text>
</comment>
<accession>A0AAV5NRX6</accession>
<feature type="compositionally biased region" description="Polar residues" evidence="1">
    <location>
        <begin position="340"/>
        <end position="351"/>
    </location>
</feature>
<evidence type="ECO:0000256" key="1">
    <source>
        <dbReference type="SAM" id="MobiDB-lite"/>
    </source>
</evidence>
<evidence type="ECO:0000313" key="3">
    <source>
        <dbReference type="Proteomes" id="UP001156690"/>
    </source>
</evidence>
<protein>
    <recommendedName>
        <fullName evidence="4">Right-handed parallel beta-helix repeat-containing protein</fullName>
    </recommendedName>
</protein>
<reference evidence="3" key="1">
    <citation type="journal article" date="2019" name="Int. J. Syst. Evol. Microbiol.">
        <title>The Global Catalogue of Microorganisms (GCM) 10K type strain sequencing project: providing services to taxonomists for standard genome sequencing and annotation.</title>
        <authorList>
            <consortium name="The Broad Institute Genomics Platform"/>
            <consortium name="The Broad Institute Genome Sequencing Center for Infectious Disease"/>
            <person name="Wu L."/>
            <person name="Ma J."/>
        </authorList>
    </citation>
    <scope>NUCLEOTIDE SEQUENCE [LARGE SCALE GENOMIC DNA]</scope>
    <source>
        <strain evidence="3">NBRC 15640</strain>
    </source>
</reference>